<evidence type="ECO:0000313" key="1">
    <source>
        <dbReference type="EMBL" id="GAH93476.1"/>
    </source>
</evidence>
<proteinExistence type="predicted"/>
<reference evidence="1" key="1">
    <citation type="journal article" date="2014" name="Front. Microbiol.">
        <title>High frequency of phylogenetically diverse reductive dehalogenase-homologous genes in deep subseafloor sedimentary metagenomes.</title>
        <authorList>
            <person name="Kawai M."/>
            <person name="Futagami T."/>
            <person name="Toyoda A."/>
            <person name="Takaki Y."/>
            <person name="Nishi S."/>
            <person name="Hori S."/>
            <person name="Arai W."/>
            <person name="Tsubouchi T."/>
            <person name="Morono Y."/>
            <person name="Uchiyama I."/>
            <person name="Ito T."/>
            <person name="Fujiyama A."/>
            <person name="Inagaki F."/>
            <person name="Takami H."/>
        </authorList>
    </citation>
    <scope>NUCLEOTIDE SEQUENCE</scope>
    <source>
        <strain evidence="1">Expedition CK06-06</strain>
    </source>
</reference>
<organism evidence="1">
    <name type="scientific">marine sediment metagenome</name>
    <dbReference type="NCBI Taxonomy" id="412755"/>
    <lineage>
        <taxon>unclassified sequences</taxon>
        <taxon>metagenomes</taxon>
        <taxon>ecological metagenomes</taxon>
    </lineage>
</organism>
<comment type="caution">
    <text evidence="1">The sequence shown here is derived from an EMBL/GenBank/DDBJ whole genome shotgun (WGS) entry which is preliminary data.</text>
</comment>
<protein>
    <submittedName>
        <fullName evidence="1">Uncharacterized protein</fullName>
    </submittedName>
</protein>
<feature type="non-terminal residue" evidence="1">
    <location>
        <position position="1"/>
    </location>
</feature>
<gene>
    <name evidence="1" type="ORF">S03H2_71705</name>
</gene>
<dbReference type="EMBL" id="BARU01048114">
    <property type="protein sequence ID" value="GAH93476.1"/>
    <property type="molecule type" value="Genomic_DNA"/>
</dbReference>
<sequence length="86" mass="10018">NLNNYGYIYDDITGTLNNIKSLQQLSSDILNIISSRNLNINKYKSKIELHKAVKLTLEEQLNYPFKIVEPFIFKISDIINRRNSIS</sequence>
<feature type="non-terminal residue" evidence="1">
    <location>
        <position position="86"/>
    </location>
</feature>
<dbReference type="AlphaFoldDB" id="X1JFL3"/>
<accession>X1JFL3</accession>
<name>X1JFL3_9ZZZZ</name>